<keyword evidence="4" id="KW-1185">Reference proteome</keyword>
<evidence type="ECO:0000259" key="2">
    <source>
        <dbReference type="Pfam" id="PF00496"/>
    </source>
</evidence>
<feature type="region of interest" description="Disordered" evidence="1">
    <location>
        <begin position="530"/>
        <end position="552"/>
    </location>
</feature>
<dbReference type="InterPro" id="IPR000914">
    <property type="entry name" value="SBP_5_dom"/>
</dbReference>
<dbReference type="RefSeq" id="WP_344280465.1">
    <property type="nucleotide sequence ID" value="NZ_BAAAKV010000047.1"/>
</dbReference>
<dbReference type="Proteomes" id="UP001501371">
    <property type="component" value="Unassembled WGS sequence"/>
</dbReference>
<protein>
    <submittedName>
        <fullName evidence="3">ABC transporter substrate-binding protein</fullName>
    </submittedName>
</protein>
<dbReference type="Gene3D" id="3.10.105.10">
    <property type="entry name" value="Dipeptide-binding Protein, Domain 3"/>
    <property type="match status" value="1"/>
</dbReference>
<dbReference type="PANTHER" id="PTHR30290">
    <property type="entry name" value="PERIPLASMIC BINDING COMPONENT OF ABC TRANSPORTER"/>
    <property type="match status" value="1"/>
</dbReference>
<evidence type="ECO:0000313" key="4">
    <source>
        <dbReference type="Proteomes" id="UP001501371"/>
    </source>
</evidence>
<feature type="domain" description="Solute-binding protein family 5" evidence="2">
    <location>
        <begin position="101"/>
        <end position="415"/>
    </location>
</feature>
<proteinExistence type="predicted"/>
<dbReference type="PANTHER" id="PTHR30290:SF65">
    <property type="entry name" value="MONOACYL PHOSPHATIDYLINOSITOL TETRAMANNOSIDE-BINDING PROTEIN LPQW-RELATED"/>
    <property type="match status" value="1"/>
</dbReference>
<comment type="caution">
    <text evidence="3">The sequence shown here is derived from an EMBL/GenBank/DDBJ whole genome shotgun (WGS) entry which is preliminary data.</text>
</comment>
<name>A0ABN1V082_9ACTN</name>
<accession>A0ABN1V082</accession>
<evidence type="ECO:0000313" key="3">
    <source>
        <dbReference type="EMBL" id="GAA1184963.1"/>
    </source>
</evidence>
<sequence>MKSSASSAPSVSSDARPGRGRSRTLLTLLLSGTMLLTGGCAVANGDGAGDAGSADGRTLRVVLTQEPPTLEPCESSLTATGVVVRSNITEPLVERDPTSGELRPLLATGWTQTRPTTWTFDIRPGVTFQNGDRFDAQDAAFSIDRAVNSDLACNVDGYVFGDEELDVRVDGPTRLTVTTEKPDPILPLRLSFVEIVPRTTDTEAKVRIPVGTGPYAVRSWQAGSAISLTRNEDYWGEAPAYPRARYVWRGDASVRAAMIDKGEADIAMSLDPMDAEKKTTVDYPNNETTALRLDGREAPLDDLRVRRAIGMAVDREGIADALLGGLAEPAAQLVPPGVVGHNDALEPTPYDVDAARALVEEAAADGVPTGREITLVARNGQFAGIAETAEALQYELGRIGLKVKVRMADTATQLQYQLRPLPRGVGPIALLIMHGNQAGDAAFTTSQYLLSDGPQSTFGTAELDRRIAAASGLSGAARQRAFAALLAHQNASVAQYAYLAHMRGLLGLSPSVRYRPDSATGDEMRLADVSPAKAADAAKAAEPARAAKEVRH</sequence>
<feature type="compositionally biased region" description="Low complexity" evidence="1">
    <location>
        <begin position="530"/>
        <end position="544"/>
    </location>
</feature>
<gene>
    <name evidence="3" type="ORF">GCM10009654_48250</name>
</gene>
<organism evidence="3 4">
    <name type="scientific">Streptomyces hebeiensis</name>
    <dbReference type="NCBI Taxonomy" id="229486"/>
    <lineage>
        <taxon>Bacteria</taxon>
        <taxon>Bacillati</taxon>
        <taxon>Actinomycetota</taxon>
        <taxon>Actinomycetes</taxon>
        <taxon>Kitasatosporales</taxon>
        <taxon>Streptomycetaceae</taxon>
        <taxon>Streptomyces</taxon>
    </lineage>
</organism>
<dbReference type="InterPro" id="IPR039424">
    <property type="entry name" value="SBP_5"/>
</dbReference>
<dbReference type="SUPFAM" id="SSF53850">
    <property type="entry name" value="Periplasmic binding protein-like II"/>
    <property type="match status" value="1"/>
</dbReference>
<reference evidence="3 4" key="1">
    <citation type="journal article" date="2019" name="Int. J. Syst. Evol. Microbiol.">
        <title>The Global Catalogue of Microorganisms (GCM) 10K type strain sequencing project: providing services to taxonomists for standard genome sequencing and annotation.</title>
        <authorList>
            <consortium name="The Broad Institute Genomics Platform"/>
            <consortium name="The Broad Institute Genome Sequencing Center for Infectious Disease"/>
            <person name="Wu L."/>
            <person name="Ma J."/>
        </authorList>
    </citation>
    <scope>NUCLEOTIDE SEQUENCE [LARGE SCALE GENOMIC DNA]</scope>
    <source>
        <strain evidence="3 4">JCM 12696</strain>
    </source>
</reference>
<dbReference type="Pfam" id="PF00496">
    <property type="entry name" value="SBP_bac_5"/>
    <property type="match status" value="1"/>
</dbReference>
<dbReference type="EMBL" id="BAAAKV010000047">
    <property type="protein sequence ID" value="GAA1184963.1"/>
    <property type="molecule type" value="Genomic_DNA"/>
</dbReference>
<evidence type="ECO:0000256" key="1">
    <source>
        <dbReference type="SAM" id="MobiDB-lite"/>
    </source>
</evidence>
<dbReference type="Gene3D" id="3.40.190.10">
    <property type="entry name" value="Periplasmic binding protein-like II"/>
    <property type="match status" value="1"/>
</dbReference>